<organism evidence="1">
    <name type="scientific">uncultured Thermomicrobiales bacterium</name>
    <dbReference type="NCBI Taxonomy" id="1645740"/>
    <lineage>
        <taxon>Bacteria</taxon>
        <taxon>Pseudomonadati</taxon>
        <taxon>Thermomicrobiota</taxon>
        <taxon>Thermomicrobia</taxon>
        <taxon>Thermomicrobiales</taxon>
        <taxon>environmental samples</taxon>
    </lineage>
</organism>
<proteinExistence type="predicted"/>
<accession>A0A6J4U8U5</accession>
<reference evidence="1" key="1">
    <citation type="submission" date="2020-02" db="EMBL/GenBank/DDBJ databases">
        <authorList>
            <person name="Meier V. D."/>
        </authorList>
    </citation>
    <scope>NUCLEOTIDE SEQUENCE</scope>
    <source>
        <strain evidence="1">AVDCRST_MAG88</strain>
    </source>
</reference>
<gene>
    <name evidence="1" type="ORF">AVDCRST_MAG88-32</name>
</gene>
<protein>
    <submittedName>
        <fullName evidence="1">Uncharacterized protein</fullName>
    </submittedName>
</protein>
<name>A0A6J4U8U5_9BACT</name>
<dbReference type="AlphaFoldDB" id="A0A6J4U8U5"/>
<dbReference type="EMBL" id="CADCWM010000013">
    <property type="protein sequence ID" value="CAA9541297.1"/>
    <property type="molecule type" value="Genomic_DNA"/>
</dbReference>
<evidence type="ECO:0000313" key="1">
    <source>
        <dbReference type="EMBL" id="CAA9541297.1"/>
    </source>
</evidence>
<feature type="non-terminal residue" evidence="1">
    <location>
        <position position="1"/>
    </location>
</feature>
<sequence length="68" mass="7536">VWGGRGGGGGADAAGLFAPRLCLALELKPSEVHARYPDRFASVADVYRIKRNLLDRLRRSPEIRRFLA</sequence>